<gene>
    <name evidence="3" type="ORF">BST11_25770</name>
    <name evidence="2" type="ORF">H7K38_07085</name>
</gene>
<dbReference type="EMBL" id="MVHD01000084">
    <property type="protein sequence ID" value="OQZ87878.1"/>
    <property type="molecule type" value="Genomic_DNA"/>
</dbReference>
<dbReference type="AlphaFoldDB" id="A0AA42BY73"/>
<proteinExistence type="predicted"/>
<keyword evidence="4" id="KW-1185">Reference proteome</keyword>
<feature type="transmembrane region" description="Helical" evidence="1">
    <location>
        <begin position="229"/>
        <end position="262"/>
    </location>
</feature>
<sequence>MPNPSKAGRSPGNFVDGFLKSPFSGLAPWVLLSVFSAPGHYERAVCIALGASLLTMLLASVRGVSIHALDVFGAGFFAALAVVGLLAPPGVIGWLELWAGEVTNVSLALFVIATLVVRKPFTLPYAKEEAPQEFWDSPLFLRINYVISGVWAAAFVFTATVGFVGIAVLKNVADFWTGWVLQLAAIFFAVAFTEFYPGHAGARAALAAGEAPGEPAPSMVKLVDWLPNFVLIAGIFGWSTGAVTDAVGITMIVAGIVGSALLSKLTPAADSNV</sequence>
<feature type="transmembrane region" description="Helical" evidence="1">
    <location>
        <begin position="41"/>
        <end position="59"/>
    </location>
</feature>
<reference evidence="2" key="3">
    <citation type="journal article" date="2022" name="BMC Genomics">
        <title>Comparative genome analysis of mycobacteria focusing on tRNA and non-coding RNA.</title>
        <authorList>
            <person name="Behra P.R.K."/>
            <person name="Pettersson B.M.F."/>
            <person name="Ramesh M."/>
            <person name="Das S."/>
            <person name="Dasgupta S."/>
            <person name="Kirsebom L.A."/>
        </authorList>
    </citation>
    <scope>NUCLEOTIDE SEQUENCE</scope>
    <source>
        <strain evidence="2">CCUG 55640</strain>
    </source>
</reference>
<reference evidence="2" key="2">
    <citation type="submission" date="2020-07" db="EMBL/GenBank/DDBJ databases">
        <authorList>
            <person name="Pettersson B.M.F."/>
            <person name="Behra P.R.K."/>
            <person name="Ramesh M."/>
            <person name="Das S."/>
            <person name="Dasgupta S."/>
            <person name="Kirsebom L.A."/>
        </authorList>
    </citation>
    <scope>NUCLEOTIDE SEQUENCE</scope>
    <source>
        <strain evidence="2">CCUG 55640</strain>
    </source>
</reference>
<name>A0AA42BY73_9MYCO</name>
<keyword evidence="1" id="KW-0812">Transmembrane</keyword>
<evidence type="ECO:0000313" key="5">
    <source>
        <dbReference type="Proteomes" id="UP001141650"/>
    </source>
</evidence>
<feature type="transmembrane region" description="Helical" evidence="1">
    <location>
        <begin position="97"/>
        <end position="117"/>
    </location>
</feature>
<feature type="transmembrane region" description="Helical" evidence="1">
    <location>
        <begin position="71"/>
        <end position="91"/>
    </location>
</feature>
<comment type="caution">
    <text evidence="2">The sequence shown here is derived from an EMBL/GenBank/DDBJ whole genome shotgun (WGS) entry which is preliminary data.</text>
</comment>
<feature type="transmembrane region" description="Helical" evidence="1">
    <location>
        <begin position="175"/>
        <end position="196"/>
    </location>
</feature>
<evidence type="ECO:0000313" key="2">
    <source>
        <dbReference type="EMBL" id="MCV7378417.1"/>
    </source>
</evidence>
<dbReference type="RefSeq" id="WP_083141032.1">
    <property type="nucleotide sequence ID" value="NZ_JACKVH010000012.1"/>
</dbReference>
<evidence type="ECO:0000313" key="3">
    <source>
        <dbReference type="EMBL" id="OQZ87878.1"/>
    </source>
</evidence>
<feature type="transmembrane region" description="Helical" evidence="1">
    <location>
        <begin position="145"/>
        <end position="169"/>
    </location>
</feature>
<keyword evidence="1" id="KW-1133">Transmembrane helix</keyword>
<protein>
    <submittedName>
        <fullName evidence="2">Uncharacterized protein</fullName>
    </submittedName>
</protein>
<dbReference type="Proteomes" id="UP000192319">
    <property type="component" value="Unassembled WGS sequence"/>
</dbReference>
<dbReference type="Proteomes" id="UP001141650">
    <property type="component" value="Unassembled WGS sequence"/>
</dbReference>
<evidence type="ECO:0000256" key="1">
    <source>
        <dbReference type="SAM" id="Phobius"/>
    </source>
</evidence>
<keyword evidence="1" id="KW-0472">Membrane</keyword>
<dbReference type="EMBL" id="JACKVH010000012">
    <property type="protein sequence ID" value="MCV7378417.1"/>
    <property type="molecule type" value="Genomic_DNA"/>
</dbReference>
<evidence type="ECO:0000313" key="4">
    <source>
        <dbReference type="Proteomes" id="UP000192319"/>
    </source>
</evidence>
<organism evidence="2 5">
    <name type="scientific">Mycobacterium alsense</name>
    <dbReference type="NCBI Taxonomy" id="324058"/>
    <lineage>
        <taxon>Bacteria</taxon>
        <taxon>Bacillati</taxon>
        <taxon>Actinomycetota</taxon>
        <taxon>Actinomycetes</taxon>
        <taxon>Mycobacteriales</taxon>
        <taxon>Mycobacteriaceae</taxon>
        <taxon>Mycobacterium</taxon>
    </lineage>
</organism>
<accession>A0AA42BY73</accession>
<reference evidence="3 4" key="1">
    <citation type="submission" date="2017-02" db="EMBL/GenBank/DDBJ databases">
        <title>The new phylogeny of genus Mycobacterium.</title>
        <authorList>
            <person name="Tortoli E."/>
            <person name="Trovato A."/>
            <person name="Cirillo D.M."/>
        </authorList>
    </citation>
    <scope>NUCLEOTIDE SEQUENCE [LARGE SCALE GENOMIC DNA]</scope>
    <source>
        <strain evidence="3 4">DSM 45230</strain>
    </source>
</reference>